<evidence type="ECO:0000256" key="2">
    <source>
        <dbReference type="SAM" id="MobiDB-lite"/>
    </source>
</evidence>
<sequence length="612" mass="66639">MDLEQDRRLEEQSCEEKQHGHGQDNSEELPKMKERARQHIQSVSMEDVIESEASKAMATPYTNSPTVGGGEQAVCPVGEYPDATAEHSNRDGQGDIDHHATDPNSGAATHGDGGDDSADLDMDRVNGMHDSAASAGTLAQSSLPKRKLDFPHQSGSGRSSPLSNDPMNMLTDAPEISVSQAPVLLLIPKEQLTQDQIDRIVKARAFADQYTAQLLGLNAMRPAVAQPAAPNTFGLDIKILSGLSRIYIGSIPFDILEEHMRLAFVQFGCIKSVSMTLDPATNRHKGFCFVEFEAPEAALMAIERMHGLDMGGRALRVGRPSNFANYDLSTLPQPMPLNTRLYISNVSELVSEDDIIALFETFGKVEACSLIPNMLNRQHKTFGYVQYASSDSVNVAVTTMNNFELGGRTLCVCRSIFGTDMPAGMRSMPKTGPTPIHSMVPNAANGANNTEAGSSLVSQDMLARLRYTMGASTGASVGIPTTNHGDDLASLEEPQSITASQRYMIMQKLQRPDEDGAAAPSTVLLLCNMVVYDDIDEFLKDEIKQECEKYGFVKQVVLLQEEGKTHNPDDMVKVYVEFGTVDVSIKARLALDGRFFGGRQIKANYSQIPQLA</sequence>
<comment type="caution">
    <text evidence="4">The sequence shown here is derived from an EMBL/GenBank/DDBJ whole genome shotgun (WGS) entry which is preliminary data.</text>
</comment>
<feature type="compositionally biased region" description="Basic and acidic residues" evidence="2">
    <location>
        <begin position="84"/>
        <end position="101"/>
    </location>
</feature>
<dbReference type="CDD" id="cd12374">
    <property type="entry name" value="RRM_UHM_SPF45_PUF60"/>
    <property type="match status" value="1"/>
</dbReference>
<evidence type="ECO:0000256" key="1">
    <source>
        <dbReference type="PROSITE-ProRule" id="PRU00176"/>
    </source>
</evidence>
<dbReference type="InterPro" id="IPR012677">
    <property type="entry name" value="Nucleotide-bd_a/b_plait_sf"/>
</dbReference>
<keyword evidence="1" id="KW-0694">RNA-binding</keyword>
<feature type="compositionally biased region" description="Basic and acidic residues" evidence="2">
    <location>
        <begin position="1"/>
        <end position="37"/>
    </location>
</feature>
<keyword evidence="5" id="KW-1185">Reference proteome</keyword>
<evidence type="ECO:0000313" key="4">
    <source>
        <dbReference type="EMBL" id="KAH6595224.1"/>
    </source>
</evidence>
<dbReference type="PANTHER" id="PTHR47330">
    <property type="entry name" value="POLY(U)-BINDING-SPLICING FACTOR PUF60-B-RELATED"/>
    <property type="match status" value="1"/>
</dbReference>
<evidence type="ECO:0000313" key="5">
    <source>
        <dbReference type="Proteomes" id="UP001648503"/>
    </source>
</evidence>
<feature type="domain" description="RRM" evidence="3">
    <location>
        <begin position="522"/>
        <end position="608"/>
    </location>
</feature>
<dbReference type="InterPro" id="IPR035979">
    <property type="entry name" value="RBD_domain_sf"/>
</dbReference>
<protein>
    <recommendedName>
        <fullName evidence="3">RRM domain-containing protein</fullName>
    </recommendedName>
</protein>
<dbReference type="Proteomes" id="UP001648503">
    <property type="component" value="Unassembled WGS sequence"/>
</dbReference>
<feature type="region of interest" description="Disordered" evidence="2">
    <location>
        <begin position="1"/>
        <end position="166"/>
    </location>
</feature>
<evidence type="ECO:0000259" key="3">
    <source>
        <dbReference type="PROSITE" id="PS50102"/>
    </source>
</evidence>
<feature type="domain" description="RRM" evidence="3">
    <location>
        <begin position="339"/>
        <end position="412"/>
    </location>
</feature>
<dbReference type="InterPro" id="IPR003954">
    <property type="entry name" value="RRM_euk-type"/>
</dbReference>
<gene>
    <name evidence="4" type="ORF">BASA50_006017</name>
</gene>
<dbReference type="Pfam" id="PF00076">
    <property type="entry name" value="RRM_1"/>
    <property type="match status" value="2"/>
</dbReference>
<feature type="compositionally biased region" description="Polar residues" evidence="2">
    <location>
        <begin position="153"/>
        <end position="166"/>
    </location>
</feature>
<dbReference type="SMART" id="SM00361">
    <property type="entry name" value="RRM_1"/>
    <property type="match status" value="3"/>
</dbReference>
<dbReference type="Gene3D" id="3.30.70.330">
    <property type="match status" value="3"/>
</dbReference>
<reference evidence="4 5" key="1">
    <citation type="submission" date="2021-02" db="EMBL/GenBank/DDBJ databases">
        <title>Variation within the Batrachochytrium salamandrivorans European outbreak.</title>
        <authorList>
            <person name="Kelly M."/>
            <person name="Pasmans F."/>
            <person name="Shea T.P."/>
            <person name="Munoz J.F."/>
            <person name="Carranza S."/>
            <person name="Cuomo C.A."/>
            <person name="Martel A."/>
        </authorList>
    </citation>
    <scope>NUCLEOTIDE SEQUENCE [LARGE SCALE GENOMIC DNA]</scope>
    <source>
        <strain evidence="4 5">AMFP18/2</strain>
    </source>
</reference>
<dbReference type="EMBL" id="JAFCIX010000312">
    <property type="protein sequence ID" value="KAH6595224.1"/>
    <property type="molecule type" value="Genomic_DNA"/>
</dbReference>
<accession>A0ABQ8FB43</accession>
<dbReference type="PROSITE" id="PS50102">
    <property type="entry name" value="RRM"/>
    <property type="match status" value="3"/>
</dbReference>
<feature type="domain" description="RRM" evidence="3">
    <location>
        <begin position="244"/>
        <end position="322"/>
    </location>
</feature>
<dbReference type="InterPro" id="IPR000504">
    <property type="entry name" value="RRM_dom"/>
</dbReference>
<dbReference type="InterPro" id="IPR051974">
    <property type="entry name" value="PUF60_regulator"/>
</dbReference>
<proteinExistence type="predicted"/>
<dbReference type="SMART" id="SM00360">
    <property type="entry name" value="RRM"/>
    <property type="match status" value="3"/>
</dbReference>
<organism evidence="4 5">
    <name type="scientific">Batrachochytrium salamandrivorans</name>
    <dbReference type="NCBI Taxonomy" id="1357716"/>
    <lineage>
        <taxon>Eukaryota</taxon>
        <taxon>Fungi</taxon>
        <taxon>Fungi incertae sedis</taxon>
        <taxon>Chytridiomycota</taxon>
        <taxon>Chytridiomycota incertae sedis</taxon>
        <taxon>Chytridiomycetes</taxon>
        <taxon>Rhizophydiales</taxon>
        <taxon>Rhizophydiales incertae sedis</taxon>
        <taxon>Batrachochytrium</taxon>
    </lineage>
</organism>
<dbReference type="PANTHER" id="PTHR47330:SF1">
    <property type="entry name" value="POLY(U)-BINDING-SPLICING FACTOR PUF60"/>
    <property type="match status" value="1"/>
</dbReference>
<dbReference type="SUPFAM" id="SSF54928">
    <property type="entry name" value="RNA-binding domain, RBD"/>
    <property type="match status" value="2"/>
</dbReference>
<name>A0ABQ8FB43_9FUNG</name>